<evidence type="ECO:0000256" key="18">
    <source>
        <dbReference type="ARBA" id="ARBA00042398"/>
    </source>
</evidence>
<dbReference type="InterPro" id="IPR005502">
    <property type="entry name" value="Ribosyl_crysJ1"/>
</dbReference>
<evidence type="ECO:0000256" key="24">
    <source>
        <dbReference type="ARBA" id="ARBA00049015"/>
    </source>
</evidence>
<evidence type="ECO:0000256" key="12">
    <source>
        <dbReference type="ARBA" id="ARBA00022801"/>
    </source>
</evidence>
<keyword evidence="10 25" id="KW-0479">Metal-binding</keyword>
<dbReference type="FunFam" id="1.10.4080.10:FF:000001">
    <property type="entry name" value="ADP-ribose glycohydrolase ARH3"/>
    <property type="match status" value="1"/>
</dbReference>
<keyword evidence="13 25" id="KW-0460">Magnesium</keyword>
<dbReference type="EC" id="3.2.1.143" evidence="7"/>
<keyword evidence="12" id="KW-0378">Hydrolase</keyword>
<keyword evidence="11" id="KW-0227">DNA damage</keyword>
<evidence type="ECO:0000256" key="23">
    <source>
        <dbReference type="ARBA" id="ARBA00043193"/>
    </source>
</evidence>
<evidence type="ECO:0000256" key="20">
    <source>
        <dbReference type="ARBA" id="ARBA00042722"/>
    </source>
</evidence>
<dbReference type="Proteomes" id="UP001152798">
    <property type="component" value="Chromosome 4"/>
</dbReference>
<dbReference type="EMBL" id="OV725080">
    <property type="protein sequence ID" value="CAH1399135.1"/>
    <property type="molecule type" value="Genomic_DNA"/>
</dbReference>
<evidence type="ECO:0000256" key="5">
    <source>
        <dbReference type="ARBA" id="ARBA00010702"/>
    </source>
</evidence>
<comment type="similarity">
    <text evidence="5">Belongs to the ADP-ribosylglycohydrolase family.</text>
</comment>
<evidence type="ECO:0000256" key="13">
    <source>
        <dbReference type="ARBA" id="ARBA00022842"/>
    </source>
</evidence>
<dbReference type="InterPro" id="IPR036705">
    <property type="entry name" value="Ribosyl_crysJ1_sf"/>
</dbReference>
<keyword evidence="16" id="KW-0539">Nucleus</keyword>
<evidence type="ECO:0000256" key="8">
    <source>
        <dbReference type="ARBA" id="ARBA00022454"/>
    </source>
</evidence>
<accession>A0A9P0HBE5</accession>
<gene>
    <name evidence="26" type="ORF">NEZAVI_LOCUS8649</name>
</gene>
<evidence type="ECO:0000256" key="1">
    <source>
        <dbReference type="ARBA" id="ARBA00004123"/>
    </source>
</evidence>
<dbReference type="GO" id="GO:0006281">
    <property type="term" value="P:DNA repair"/>
    <property type="evidence" value="ECO:0007669"/>
    <property type="project" value="UniProtKB-KW"/>
</dbReference>
<evidence type="ECO:0000256" key="16">
    <source>
        <dbReference type="ARBA" id="ARBA00023242"/>
    </source>
</evidence>
<evidence type="ECO:0000256" key="15">
    <source>
        <dbReference type="ARBA" id="ARBA00023204"/>
    </source>
</evidence>
<comment type="cofactor">
    <cofactor evidence="25">
        <name>Mg(2+)</name>
        <dbReference type="ChEBI" id="CHEBI:18420"/>
    </cofactor>
    <text evidence="25">Binds 2 magnesium ions per subunit.</text>
</comment>
<reference evidence="26" key="1">
    <citation type="submission" date="2022-01" db="EMBL/GenBank/DDBJ databases">
        <authorList>
            <person name="King R."/>
        </authorList>
    </citation>
    <scope>NUCLEOTIDE SEQUENCE</scope>
</reference>
<keyword evidence="15" id="KW-0234">DNA repair</keyword>
<proteinExistence type="inferred from homology"/>
<feature type="binding site" evidence="25">
    <location>
        <position position="307"/>
    </location>
    <ligand>
        <name>Mg(2+)</name>
        <dbReference type="ChEBI" id="CHEBI:18420"/>
        <label>1</label>
    </ligand>
</feature>
<organism evidence="26 27">
    <name type="scientific">Nezara viridula</name>
    <name type="common">Southern green stink bug</name>
    <name type="synonym">Cimex viridulus</name>
    <dbReference type="NCBI Taxonomy" id="85310"/>
    <lineage>
        <taxon>Eukaryota</taxon>
        <taxon>Metazoa</taxon>
        <taxon>Ecdysozoa</taxon>
        <taxon>Arthropoda</taxon>
        <taxon>Hexapoda</taxon>
        <taxon>Insecta</taxon>
        <taxon>Pterygota</taxon>
        <taxon>Neoptera</taxon>
        <taxon>Paraneoptera</taxon>
        <taxon>Hemiptera</taxon>
        <taxon>Heteroptera</taxon>
        <taxon>Panheteroptera</taxon>
        <taxon>Pentatomomorpha</taxon>
        <taxon>Pentatomoidea</taxon>
        <taxon>Pentatomidae</taxon>
        <taxon>Pentatominae</taxon>
        <taxon>Nezara</taxon>
    </lineage>
</organism>
<feature type="binding site" evidence="25">
    <location>
        <position position="65"/>
    </location>
    <ligand>
        <name>Mg(2+)</name>
        <dbReference type="ChEBI" id="CHEBI:18420"/>
        <label>1</label>
    </ligand>
</feature>
<dbReference type="OrthoDB" id="410104at2759"/>
<dbReference type="GO" id="GO:0004649">
    <property type="term" value="F:poly(ADP-ribose) glycohydrolase activity"/>
    <property type="evidence" value="ECO:0007669"/>
    <property type="project" value="UniProtKB-EC"/>
</dbReference>
<dbReference type="GO" id="GO:0046872">
    <property type="term" value="F:metal ion binding"/>
    <property type="evidence" value="ECO:0007669"/>
    <property type="project" value="UniProtKB-KW"/>
</dbReference>
<evidence type="ECO:0000256" key="22">
    <source>
        <dbReference type="ARBA" id="ARBA00043187"/>
    </source>
</evidence>
<evidence type="ECO:0000313" key="26">
    <source>
        <dbReference type="EMBL" id="CAH1399135.1"/>
    </source>
</evidence>
<dbReference type="SUPFAM" id="SSF101478">
    <property type="entry name" value="ADP-ribosylglycohydrolase"/>
    <property type="match status" value="1"/>
</dbReference>
<sequence length="352" mass="39144">MSVATLETAIIASKFRGALVGALIGDCLGAPFDQDGRVSKVILQKYFDKMEDPSFKSPTKSYTDDTVMTKALTESLISNRSLNELDFAKRLVGNYFSVEEPDRSYGSYTTTIFQKLRNSKFNDIWLPAKEVFNGEGSLGSGGATRVAPIAIFCHSNYDLMLKCVEKCTKLTHTHKLGINGALLQAIAVNQSFYNLPNVPLNVDKFVTDLINKVANLEKIESDNAYFKEEDPTPYSNRLKKIQYLLQRGEVDDEEVIAKLGNGEEALQSVPTALYCFLRSERPVKTVKTENKFRRAVQYSISLGGNTDTIASMAGAISGAYHGYEYINKSIQSHCERLEETIQLADRLHSAVK</sequence>
<evidence type="ECO:0000256" key="4">
    <source>
        <dbReference type="ARBA" id="ARBA00004496"/>
    </source>
</evidence>
<keyword evidence="8" id="KW-0158">Chromosome</keyword>
<feature type="binding site" evidence="25">
    <location>
        <position position="64"/>
    </location>
    <ligand>
        <name>Mg(2+)</name>
        <dbReference type="ChEBI" id="CHEBI:18420"/>
        <label>1</label>
    </ligand>
</feature>
<evidence type="ECO:0000256" key="3">
    <source>
        <dbReference type="ARBA" id="ARBA00004305"/>
    </source>
</evidence>
<evidence type="ECO:0000256" key="17">
    <source>
        <dbReference type="ARBA" id="ARBA00041057"/>
    </source>
</evidence>
<evidence type="ECO:0000256" key="19">
    <source>
        <dbReference type="ARBA" id="ARBA00042471"/>
    </source>
</evidence>
<protein>
    <recommendedName>
        <fullName evidence="17">ADP-ribosylhydrolase ARH3</fullName>
        <ecNumber evidence="7">3.2.1.143</ecNumber>
    </recommendedName>
    <alternativeName>
        <fullName evidence="18">ADP-ribose glycohydrolase ARH3</fullName>
    </alternativeName>
    <alternativeName>
        <fullName evidence="19">ADP-ribosylhydrolase 3</fullName>
    </alternativeName>
    <alternativeName>
        <fullName evidence="22">O-acetyl-ADP-ribose deacetylase ARH3</fullName>
    </alternativeName>
    <alternativeName>
        <fullName evidence="23">Poly(ADP-ribose) glycohydrolase ARH3</fullName>
    </alternativeName>
    <alternativeName>
        <fullName evidence="21">[Protein ADP-ribosylarginine] hydrolase-like protein 2</fullName>
    </alternativeName>
    <alternativeName>
        <fullName evidence="20">[Protein ADP-ribosylserine] hydrolase</fullName>
    </alternativeName>
</protein>
<evidence type="ECO:0000256" key="9">
    <source>
        <dbReference type="ARBA" id="ARBA00022490"/>
    </source>
</evidence>
<keyword evidence="9" id="KW-0963">Cytoplasm</keyword>
<dbReference type="GO" id="GO:0005634">
    <property type="term" value="C:nucleus"/>
    <property type="evidence" value="ECO:0007669"/>
    <property type="project" value="UniProtKB-SubCell"/>
</dbReference>
<keyword evidence="14" id="KW-0496">Mitochondrion</keyword>
<dbReference type="PANTHER" id="PTHR16222:SF24">
    <property type="entry name" value="ADP-RIBOSYLHYDROLASE ARH3"/>
    <property type="match status" value="1"/>
</dbReference>
<keyword evidence="27" id="KW-1185">Reference proteome</keyword>
<dbReference type="GO" id="GO:0140290">
    <property type="term" value="P:peptidyl-serine ADP-deribosylation"/>
    <property type="evidence" value="ECO:0007669"/>
    <property type="project" value="UniProtKB-ARBA"/>
</dbReference>
<evidence type="ECO:0000256" key="14">
    <source>
        <dbReference type="ARBA" id="ARBA00023128"/>
    </source>
</evidence>
<evidence type="ECO:0000256" key="2">
    <source>
        <dbReference type="ARBA" id="ARBA00004286"/>
    </source>
</evidence>
<dbReference type="Gene3D" id="1.10.4080.10">
    <property type="entry name" value="ADP-ribosylation/Crystallin J1"/>
    <property type="match status" value="1"/>
</dbReference>
<dbReference type="Pfam" id="PF03747">
    <property type="entry name" value="ADP_ribosyl_GH"/>
    <property type="match status" value="1"/>
</dbReference>
<evidence type="ECO:0000256" key="7">
    <source>
        <dbReference type="ARBA" id="ARBA00012255"/>
    </source>
</evidence>
<evidence type="ECO:0000313" key="27">
    <source>
        <dbReference type="Proteomes" id="UP001152798"/>
    </source>
</evidence>
<evidence type="ECO:0000256" key="21">
    <source>
        <dbReference type="ARBA" id="ARBA00042850"/>
    </source>
</evidence>
<dbReference type="PANTHER" id="PTHR16222">
    <property type="entry name" value="ADP-RIBOSYLGLYCOHYDROLASE"/>
    <property type="match status" value="1"/>
</dbReference>
<evidence type="ECO:0000256" key="10">
    <source>
        <dbReference type="ARBA" id="ARBA00022723"/>
    </source>
</evidence>
<evidence type="ECO:0000256" key="6">
    <source>
        <dbReference type="ARBA" id="ARBA00011245"/>
    </source>
</evidence>
<dbReference type="AlphaFoldDB" id="A0A9P0HBE5"/>
<comment type="subunit">
    <text evidence="6">Monomer.</text>
</comment>
<evidence type="ECO:0000256" key="25">
    <source>
        <dbReference type="PIRSR" id="PIRSR605502-1"/>
    </source>
</evidence>
<name>A0A9P0HBE5_NEZVI</name>
<dbReference type="InterPro" id="IPR050792">
    <property type="entry name" value="ADP-ribosylglycohydrolase"/>
</dbReference>
<feature type="binding site" evidence="25">
    <location>
        <position position="63"/>
    </location>
    <ligand>
        <name>Mg(2+)</name>
        <dbReference type="ChEBI" id="CHEBI:18420"/>
        <label>1</label>
    </ligand>
</feature>
<evidence type="ECO:0000256" key="11">
    <source>
        <dbReference type="ARBA" id="ARBA00022763"/>
    </source>
</evidence>
<comment type="catalytic activity">
    <reaction evidence="24">
        <text>alpha-NAD(+) + H2O = ADP-D-ribose + nicotinamide + H(+)</text>
        <dbReference type="Rhea" id="RHEA:68792"/>
        <dbReference type="ChEBI" id="CHEBI:15377"/>
        <dbReference type="ChEBI" id="CHEBI:15378"/>
        <dbReference type="ChEBI" id="CHEBI:17154"/>
        <dbReference type="ChEBI" id="CHEBI:57967"/>
        <dbReference type="ChEBI" id="CHEBI:77017"/>
    </reaction>
</comment>
<dbReference type="GO" id="GO:0005759">
    <property type="term" value="C:mitochondrial matrix"/>
    <property type="evidence" value="ECO:0007669"/>
    <property type="project" value="UniProtKB-SubCell"/>
</dbReference>
<comment type="subcellular location">
    <subcellularLocation>
        <location evidence="2">Chromosome</location>
    </subcellularLocation>
    <subcellularLocation>
        <location evidence="4">Cytoplasm</location>
    </subcellularLocation>
    <subcellularLocation>
        <location evidence="3">Mitochondrion matrix</location>
    </subcellularLocation>
    <subcellularLocation>
        <location evidence="1">Nucleus</location>
    </subcellularLocation>
</comment>
<dbReference type="GO" id="GO:0005694">
    <property type="term" value="C:chromosome"/>
    <property type="evidence" value="ECO:0007669"/>
    <property type="project" value="UniProtKB-SubCell"/>
</dbReference>
<feature type="binding site" evidence="25">
    <location>
        <position position="308"/>
    </location>
    <ligand>
        <name>Mg(2+)</name>
        <dbReference type="ChEBI" id="CHEBI:18420"/>
        <label>1</label>
    </ligand>
</feature>